<dbReference type="Gene3D" id="3.40.50.300">
    <property type="entry name" value="P-loop containing nucleotide triphosphate hydrolases"/>
    <property type="match status" value="1"/>
</dbReference>
<feature type="transmembrane region" description="Helical" evidence="22">
    <location>
        <begin position="403"/>
        <end position="424"/>
    </location>
</feature>
<evidence type="ECO:0000256" key="15">
    <source>
        <dbReference type="ARBA" id="ARBA00023136"/>
    </source>
</evidence>
<dbReference type="GO" id="GO:0005743">
    <property type="term" value="C:mitochondrial inner membrane"/>
    <property type="evidence" value="ECO:0007669"/>
    <property type="project" value="UniProtKB-SubCell"/>
</dbReference>
<dbReference type="GO" id="GO:0042802">
    <property type="term" value="F:identical protein binding"/>
    <property type="evidence" value="ECO:0007669"/>
    <property type="project" value="UniProtKB-ARBA"/>
</dbReference>
<dbReference type="SUPFAM" id="SSF52540">
    <property type="entry name" value="P-loop containing nucleoside triphosphate hydrolases"/>
    <property type="match status" value="1"/>
</dbReference>
<dbReference type="InterPro" id="IPR036640">
    <property type="entry name" value="ABC1_TM_sf"/>
</dbReference>
<feature type="compositionally biased region" description="Basic and acidic residues" evidence="21">
    <location>
        <begin position="83"/>
        <end position="97"/>
    </location>
</feature>
<evidence type="ECO:0000256" key="4">
    <source>
        <dbReference type="ARBA" id="ARBA00022692"/>
    </source>
</evidence>
<feature type="transmembrane region" description="Helical" evidence="22">
    <location>
        <begin position="183"/>
        <end position="207"/>
    </location>
</feature>
<evidence type="ECO:0000256" key="5">
    <source>
        <dbReference type="ARBA" id="ARBA00022723"/>
    </source>
</evidence>
<reference evidence="25 26" key="1">
    <citation type="journal article" date="2016" name="Nat. Commun.">
        <title>Extremotolerant tardigrade genome and improved radiotolerance of human cultured cells by tardigrade-unique protein.</title>
        <authorList>
            <person name="Hashimoto T."/>
            <person name="Horikawa D.D."/>
            <person name="Saito Y."/>
            <person name="Kuwahara H."/>
            <person name="Kozuka-Hata H."/>
            <person name="Shin-I T."/>
            <person name="Minakuchi Y."/>
            <person name="Ohishi K."/>
            <person name="Motoyama A."/>
            <person name="Aizu T."/>
            <person name="Enomoto A."/>
            <person name="Kondo K."/>
            <person name="Tanaka S."/>
            <person name="Hara Y."/>
            <person name="Koshikawa S."/>
            <person name="Sagara H."/>
            <person name="Miura T."/>
            <person name="Yokobori S."/>
            <person name="Miyagawa K."/>
            <person name="Suzuki Y."/>
            <person name="Kubo T."/>
            <person name="Oyama M."/>
            <person name="Kohara Y."/>
            <person name="Fujiyama A."/>
            <person name="Arakawa K."/>
            <person name="Katayama T."/>
            <person name="Toyoda A."/>
            <person name="Kunieda T."/>
        </authorList>
    </citation>
    <scope>NUCLEOTIDE SEQUENCE [LARGE SCALE GENOMIC DNA]</scope>
    <source>
        <strain evidence="25 26">YOKOZUNA-1</strain>
    </source>
</reference>
<evidence type="ECO:0000256" key="21">
    <source>
        <dbReference type="SAM" id="MobiDB-lite"/>
    </source>
</evidence>
<comment type="subcellular location">
    <subcellularLocation>
        <location evidence="1">Mitochondrion inner membrane</location>
        <topology evidence="1">Multi-pass membrane protein</topology>
    </subcellularLocation>
</comment>
<dbReference type="InterPro" id="IPR003593">
    <property type="entry name" value="AAA+_ATPase"/>
</dbReference>
<feature type="domain" description="ABC transmembrane type-1" evidence="24">
    <location>
        <begin position="146"/>
        <end position="429"/>
    </location>
</feature>
<dbReference type="SMART" id="SM00382">
    <property type="entry name" value="AAA"/>
    <property type="match status" value="1"/>
</dbReference>
<dbReference type="PANTHER" id="PTHR43394">
    <property type="entry name" value="ATP-DEPENDENT PERMEASE MDL1, MITOCHONDRIAL"/>
    <property type="match status" value="1"/>
</dbReference>
<evidence type="ECO:0000256" key="16">
    <source>
        <dbReference type="ARBA" id="ARBA00052250"/>
    </source>
</evidence>
<dbReference type="PANTHER" id="PTHR43394:SF1">
    <property type="entry name" value="ATP-BINDING CASSETTE SUB-FAMILY B MEMBER 10, MITOCHONDRIAL"/>
    <property type="match status" value="1"/>
</dbReference>
<dbReference type="STRING" id="947166.A0A1D1USC6"/>
<evidence type="ECO:0000313" key="25">
    <source>
        <dbReference type="EMBL" id="GAU92589.1"/>
    </source>
</evidence>
<feature type="domain" description="ABC transporter" evidence="23">
    <location>
        <begin position="463"/>
        <end position="700"/>
    </location>
</feature>
<keyword evidence="26" id="KW-1185">Reference proteome</keyword>
<evidence type="ECO:0000256" key="20">
    <source>
        <dbReference type="ARBA" id="ARBA00083334"/>
    </source>
</evidence>
<dbReference type="Pfam" id="PF00005">
    <property type="entry name" value="ABC_tran"/>
    <property type="match status" value="1"/>
</dbReference>
<evidence type="ECO:0000256" key="6">
    <source>
        <dbReference type="ARBA" id="ARBA00022741"/>
    </source>
</evidence>
<evidence type="ECO:0000256" key="19">
    <source>
        <dbReference type="ARBA" id="ARBA00075187"/>
    </source>
</evidence>
<keyword evidence="11" id="KW-1278">Translocase</keyword>
<dbReference type="Pfam" id="PF00664">
    <property type="entry name" value="ABC_membrane"/>
    <property type="match status" value="1"/>
</dbReference>
<keyword evidence="14" id="KW-0496">Mitochondrion</keyword>
<dbReference type="InterPro" id="IPR039421">
    <property type="entry name" value="Type_1_exporter"/>
</dbReference>
<accession>A0A1D1USC6</accession>
<keyword evidence="7" id="KW-0999">Mitochondrion inner membrane</keyword>
<dbReference type="AlphaFoldDB" id="A0A1D1USC6"/>
<dbReference type="CDD" id="cd18573">
    <property type="entry name" value="ABC_6TM_ABCB10_like"/>
    <property type="match status" value="1"/>
</dbReference>
<evidence type="ECO:0000256" key="14">
    <source>
        <dbReference type="ARBA" id="ARBA00023128"/>
    </source>
</evidence>
<evidence type="ECO:0000256" key="11">
    <source>
        <dbReference type="ARBA" id="ARBA00022967"/>
    </source>
</evidence>
<keyword evidence="10" id="KW-0809">Transit peptide</keyword>
<dbReference type="InterPro" id="IPR003439">
    <property type="entry name" value="ABC_transporter-like_ATP-bd"/>
</dbReference>
<feature type="region of interest" description="Disordered" evidence="21">
    <location>
        <begin position="71"/>
        <end position="107"/>
    </location>
</feature>
<evidence type="ECO:0000256" key="3">
    <source>
        <dbReference type="ARBA" id="ARBA00022448"/>
    </source>
</evidence>
<dbReference type="OrthoDB" id="6500128at2759"/>
<evidence type="ECO:0000256" key="10">
    <source>
        <dbReference type="ARBA" id="ARBA00022946"/>
    </source>
</evidence>
<keyword evidence="15 22" id="KW-0472">Membrane</keyword>
<evidence type="ECO:0000256" key="1">
    <source>
        <dbReference type="ARBA" id="ARBA00004448"/>
    </source>
</evidence>
<keyword evidence="9" id="KW-0460">Magnesium</keyword>
<comment type="catalytic activity">
    <reaction evidence="16">
        <text>biliverdin IXalpha(in) + ATP + H2O = biliverdin IXalpha(out) + ADP + phosphate + H(+)</text>
        <dbReference type="Rhea" id="RHEA:82359"/>
        <dbReference type="ChEBI" id="CHEBI:15377"/>
        <dbReference type="ChEBI" id="CHEBI:15378"/>
        <dbReference type="ChEBI" id="CHEBI:30616"/>
        <dbReference type="ChEBI" id="CHEBI:43474"/>
        <dbReference type="ChEBI" id="CHEBI:57991"/>
        <dbReference type="ChEBI" id="CHEBI:456216"/>
    </reaction>
    <physiologicalReaction direction="left-to-right" evidence="16">
        <dbReference type="Rhea" id="RHEA:82360"/>
    </physiologicalReaction>
</comment>
<dbReference type="Proteomes" id="UP000186922">
    <property type="component" value="Unassembled WGS sequence"/>
</dbReference>
<evidence type="ECO:0000256" key="7">
    <source>
        <dbReference type="ARBA" id="ARBA00022792"/>
    </source>
</evidence>
<evidence type="ECO:0000259" key="23">
    <source>
        <dbReference type="PROSITE" id="PS50893"/>
    </source>
</evidence>
<evidence type="ECO:0000256" key="12">
    <source>
        <dbReference type="ARBA" id="ARBA00022989"/>
    </source>
</evidence>
<name>A0A1D1USC6_RAMVA</name>
<keyword evidence="12 22" id="KW-1133">Transmembrane helix</keyword>
<dbReference type="InterPro" id="IPR027417">
    <property type="entry name" value="P-loop_NTPase"/>
</dbReference>
<dbReference type="InterPro" id="IPR011527">
    <property type="entry name" value="ABC1_TM_dom"/>
</dbReference>
<dbReference type="PROSITE" id="PS50929">
    <property type="entry name" value="ABC_TM1F"/>
    <property type="match status" value="1"/>
</dbReference>
<keyword evidence="8" id="KW-0067">ATP-binding</keyword>
<sequence>MLSVGNVLIRHGRTKLTITSLATGFRPTKVCLLIVKRPFSLPTRSSRHFPARNLLQRPEAQQKGWLKGWLKGWRGKSSSKPPRRPEKPGKPEKPKEVESEETPPENLYAKQLDKIPEPIPRMKDLKKDEIRRFFGQAYNQRWRIGGAVALLLISSSVSMAVPYCVGKIIDVVAKAGEQTKDTLFTIAAILVLVFVAGAAANFGRVYLFQTTSAKIVAEIRTRLYSSLMRQDLTFYDARKTGELANRLSNDVWTVGDSLTQNISDGLRSLMSTVIGIGMMFYISTDLAVLGLVTVPPIAALGIFYGKYLKKITEKILDAWAASTQVATERLGNMRTVHAFNQEQKEIKLYDDSVVDMLKLQYKEATAKAMFYGMAGLTGNLVVLSVLYYGGILMSRSAITVGDLSAFIMYSAYVGTSIGGLSGFYSEMMRGIGASAKMWEILDREPAVLLDTGIIPSQPLKASLKFDHVDYNYGARKEVPVLQDFTLEISEGSFTAFVGPSGSGKSTVLSLLLRLYDPDEGAVYFGGMDIKTLNPKWLRSNIGFVPQDVHLFSSTVYDNIVYGGNEGVTRDEVMEACRKANAYDFIMEMPNQFDTLVGERGLLLSGGQRQRISIARALVKNPKILLLDEATSALDSESESLVQAALKELSKQRTVVTVAHRLSTIREADQICVLDQGRIIEKGRYAELLANKKGAFRKLIQRQMLAVT</sequence>
<comment type="caution">
    <text evidence="25">The sequence shown here is derived from an EMBL/GenBank/DDBJ whole genome shotgun (WGS) entry which is preliminary data.</text>
</comment>
<dbReference type="FunFam" id="3.40.50.300:FF:000403">
    <property type="entry name" value="ATP-binding cassette sub-family B member 8, mitochondrial"/>
    <property type="match status" value="1"/>
</dbReference>
<evidence type="ECO:0000256" key="13">
    <source>
        <dbReference type="ARBA" id="ARBA00022990"/>
    </source>
</evidence>
<comment type="similarity">
    <text evidence="2">Belongs to the ABC transporter superfamily. ABCB family. Mitochondrial peptide exporter (TC 3.A.1.212) subfamily.</text>
</comment>
<evidence type="ECO:0000256" key="18">
    <source>
        <dbReference type="ARBA" id="ARBA00072683"/>
    </source>
</evidence>
<dbReference type="PROSITE" id="PS00211">
    <property type="entry name" value="ABC_TRANSPORTER_1"/>
    <property type="match status" value="1"/>
</dbReference>
<dbReference type="InterPro" id="IPR017871">
    <property type="entry name" value="ABC_transporter-like_CS"/>
</dbReference>
<organism evidence="25 26">
    <name type="scientific">Ramazzottius varieornatus</name>
    <name type="common">Water bear</name>
    <name type="synonym">Tardigrade</name>
    <dbReference type="NCBI Taxonomy" id="947166"/>
    <lineage>
        <taxon>Eukaryota</taxon>
        <taxon>Metazoa</taxon>
        <taxon>Ecdysozoa</taxon>
        <taxon>Tardigrada</taxon>
        <taxon>Eutardigrada</taxon>
        <taxon>Parachela</taxon>
        <taxon>Hypsibioidea</taxon>
        <taxon>Ramazzottiidae</taxon>
        <taxon>Ramazzottius</taxon>
    </lineage>
</organism>
<dbReference type="FunFam" id="1.20.1560.10:FF:000048">
    <property type="entry name" value="ATP-binding cassette sub-family B member 10, mitochondrial"/>
    <property type="match status" value="1"/>
</dbReference>
<dbReference type="EMBL" id="BDGG01000002">
    <property type="protein sequence ID" value="GAU92589.1"/>
    <property type="molecule type" value="Genomic_DNA"/>
</dbReference>
<dbReference type="Gene3D" id="1.20.1560.10">
    <property type="entry name" value="ABC transporter type 1, transmembrane domain"/>
    <property type="match status" value="1"/>
</dbReference>
<dbReference type="GO" id="GO:0016887">
    <property type="term" value="F:ATP hydrolysis activity"/>
    <property type="evidence" value="ECO:0007669"/>
    <property type="project" value="InterPro"/>
</dbReference>
<dbReference type="PROSITE" id="PS50893">
    <property type="entry name" value="ABC_TRANSPORTER_2"/>
    <property type="match status" value="1"/>
</dbReference>
<dbReference type="GO" id="GO:0005524">
    <property type="term" value="F:ATP binding"/>
    <property type="evidence" value="ECO:0007669"/>
    <property type="project" value="UniProtKB-KW"/>
</dbReference>
<dbReference type="GO" id="GO:0090374">
    <property type="term" value="P:oligopeptide export from mitochondrion"/>
    <property type="evidence" value="ECO:0007669"/>
    <property type="project" value="TreeGrafter"/>
</dbReference>
<dbReference type="SUPFAM" id="SSF90123">
    <property type="entry name" value="ABC transporter transmembrane region"/>
    <property type="match status" value="1"/>
</dbReference>
<evidence type="ECO:0000259" key="24">
    <source>
        <dbReference type="PROSITE" id="PS50929"/>
    </source>
</evidence>
<feature type="transmembrane region" description="Helical" evidence="22">
    <location>
        <begin position="142"/>
        <end position="163"/>
    </location>
</feature>
<keyword evidence="4 22" id="KW-0812">Transmembrane</keyword>
<feature type="transmembrane region" description="Helical" evidence="22">
    <location>
        <begin position="265"/>
        <end position="282"/>
    </location>
</feature>
<keyword evidence="5" id="KW-0479">Metal-binding</keyword>
<keyword evidence="6" id="KW-0547">Nucleotide-binding</keyword>
<evidence type="ECO:0000256" key="2">
    <source>
        <dbReference type="ARBA" id="ARBA00005580"/>
    </source>
</evidence>
<keyword evidence="13" id="KW-0007">Acetylation</keyword>
<feature type="transmembrane region" description="Helical" evidence="22">
    <location>
        <begin position="288"/>
        <end position="305"/>
    </location>
</feature>
<dbReference type="CDD" id="cd03249">
    <property type="entry name" value="ABC_MTABC3_MDL1_MDL2"/>
    <property type="match status" value="1"/>
</dbReference>
<evidence type="ECO:0000256" key="9">
    <source>
        <dbReference type="ARBA" id="ARBA00022842"/>
    </source>
</evidence>
<feature type="compositionally biased region" description="Low complexity" evidence="21">
    <location>
        <begin position="71"/>
        <end position="80"/>
    </location>
</feature>
<keyword evidence="3" id="KW-0813">Transport</keyword>
<evidence type="ECO:0000256" key="8">
    <source>
        <dbReference type="ARBA" id="ARBA00022840"/>
    </source>
</evidence>
<evidence type="ECO:0000256" key="22">
    <source>
        <dbReference type="SAM" id="Phobius"/>
    </source>
</evidence>
<dbReference type="GO" id="GO:0046872">
    <property type="term" value="F:metal ion binding"/>
    <property type="evidence" value="ECO:0007669"/>
    <property type="project" value="UniProtKB-KW"/>
</dbReference>
<dbReference type="GO" id="GO:0015421">
    <property type="term" value="F:ABC-type oligopeptide transporter activity"/>
    <property type="evidence" value="ECO:0007669"/>
    <property type="project" value="TreeGrafter"/>
</dbReference>
<gene>
    <name evidence="25" type="primary">RvY_04650-1</name>
    <name evidence="25" type="synonym">RvY_04650.1</name>
    <name evidence="25" type="ORF">RvY_04650</name>
</gene>
<dbReference type="PIRSF" id="PIRSF002773">
    <property type="entry name" value="ABC_prm/ATPase_B"/>
    <property type="match status" value="1"/>
</dbReference>
<proteinExistence type="inferred from homology"/>
<protein>
    <recommendedName>
        <fullName evidence="18">ATP-binding cassette sub-family B member 10, mitochondrial</fullName>
    </recommendedName>
    <alternativeName>
        <fullName evidence="19">ABC-mitochondrial erythroid protein</fullName>
    </alternativeName>
    <alternativeName>
        <fullName evidence="20">ATP-binding cassette transporter 10</fullName>
    </alternativeName>
</protein>
<comment type="function">
    <text evidence="17">ATP-dependent transporter located in the mitochondrial inner membrane that catalyzes the export of biliverdin from the mitochondrial matrix, and plays a crucial role in hemoglobin synthesis and antioxidative stress. Participates in the early step of the heme biosynthetic process during insertion of iron into protoporphyrin IX (PPIX). Involved in the stabilization of the iron transporter mitoferrin-1/SLC25A37. In addition may be involved in mitochondrial unfolded protein response (UPRmt) signaling pathway, although ABCB10 probably does not participate in peptide export from mitochondria.</text>
</comment>
<evidence type="ECO:0000256" key="17">
    <source>
        <dbReference type="ARBA" id="ARBA00055589"/>
    </source>
</evidence>
<feature type="transmembrane region" description="Helical" evidence="22">
    <location>
        <begin position="368"/>
        <end position="391"/>
    </location>
</feature>
<evidence type="ECO:0000313" key="26">
    <source>
        <dbReference type="Proteomes" id="UP000186922"/>
    </source>
</evidence>